<keyword evidence="7" id="KW-0175">Coiled coil</keyword>
<feature type="domain" description="HAMP" evidence="9">
    <location>
        <begin position="301"/>
        <end position="353"/>
    </location>
</feature>
<evidence type="ECO:0000256" key="7">
    <source>
        <dbReference type="SAM" id="Coils"/>
    </source>
</evidence>
<dbReference type="Pfam" id="PF00672">
    <property type="entry name" value="HAMP"/>
    <property type="match status" value="1"/>
</dbReference>
<protein>
    <submittedName>
        <fullName evidence="10">Sensor histidine kinase</fullName>
        <ecNumber evidence="10">2.7.13.3</ecNumber>
    </submittedName>
</protein>
<dbReference type="SMART" id="SM00304">
    <property type="entry name" value="HAMP"/>
    <property type="match status" value="1"/>
</dbReference>
<evidence type="ECO:0000256" key="2">
    <source>
        <dbReference type="ARBA" id="ARBA00022475"/>
    </source>
</evidence>
<keyword evidence="3" id="KW-0597">Phosphoprotein</keyword>
<dbReference type="SMART" id="SM00387">
    <property type="entry name" value="HATPase_c"/>
    <property type="match status" value="1"/>
</dbReference>
<dbReference type="SUPFAM" id="SSF158472">
    <property type="entry name" value="HAMP domain-like"/>
    <property type="match status" value="1"/>
</dbReference>
<evidence type="ECO:0000256" key="1">
    <source>
        <dbReference type="ARBA" id="ARBA00004651"/>
    </source>
</evidence>
<keyword evidence="5 10" id="KW-0418">Kinase</keyword>
<dbReference type="CDD" id="cd06225">
    <property type="entry name" value="HAMP"/>
    <property type="match status" value="1"/>
</dbReference>
<dbReference type="InterPro" id="IPR036890">
    <property type="entry name" value="HATPase_C_sf"/>
</dbReference>
<dbReference type="SUPFAM" id="SSF55874">
    <property type="entry name" value="ATPase domain of HSP90 chaperone/DNA topoisomerase II/histidine kinase"/>
    <property type="match status" value="1"/>
</dbReference>
<evidence type="ECO:0000313" key="11">
    <source>
        <dbReference type="Proteomes" id="UP001596989"/>
    </source>
</evidence>
<evidence type="ECO:0000259" key="9">
    <source>
        <dbReference type="PROSITE" id="PS50885"/>
    </source>
</evidence>
<evidence type="ECO:0000256" key="3">
    <source>
        <dbReference type="ARBA" id="ARBA00022553"/>
    </source>
</evidence>
<comment type="caution">
    <text evidence="10">The sequence shown here is derived from an EMBL/GenBank/DDBJ whole genome shotgun (WGS) entry which is preliminary data.</text>
</comment>
<dbReference type="RefSeq" id="WP_377564595.1">
    <property type="nucleotide sequence ID" value="NZ_JBHTJZ010000014.1"/>
</dbReference>
<organism evidence="10 11">
    <name type="scientific">Paenibacillus chungangensis</name>
    <dbReference type="NCBI Taxonomy" id="696535"/>
    <lineage>
        <taxon>Bacteria</taxon>
        <taxon>Bacillati</taxon>
        <taxon>Bacillota</taxon>
        <taxon>Bacilli</taxon>
        <taxon>Bacillales</taxon>
        <taxon>Paenibacillaceae</taxon>
        <taxon>Paenibacillus</taxon>
    </lineage>
</organism>
<keyword evidence="8" id="KW-0812">Transmembrane</keyword>
<proteinExistence type="predicted"/>
<reference evidence="11" key="1">
    <citation type="journal article" date="2019" name="Int. J. Syst. Evol. Microbiol.">
        <title>The Global Catalogue of Microorganisms (GCM) 10K type strain sequencing project: providing services to taxonomists for standard genome sequencing and annotation.</title>
        <authorList>
            <consortium name="The Broad Institute Genomics Platform"/>
            <consortium name="The Broad Institute Genome Sequencing Center for Infectious Disease"/>
            <person name="Wu L."/>
            <person name="Ma J."/>
        </authorList>
    </citation>
    <scope>NUCLEOTIDE SEQUENCE [LARGE SCALE GENOMIC DNA]</scope>
    <source>
        <strain evidence="11">CCUG 59129</strain>
    </source>
</reference>
<feature type="transmembrane region" description="Helical" evidence="8">
    <location>
        <begin position="17"/>
        <end position="37"/>
    </location>
</feature>
<comment type="subcellular location">
    <subcellularLocation>
        <location evidence="1">Cell membrane</location>
        <topology evidence="1">Multi-pass membrane protein</topology>
    </subcellularLocation>
</comment>
<keyword evidence="8" id="KW-1133">Transmembrane helix</keyword>
<dbReference type="InterPro" id="IPR003660">
    <property type="entry name" value="HAMP_dom"/>
</dbReference>
<dbReference type="Proteomes" id="UP001596989">
    <property type="component" value="Unassembled WGS sequence"/>
</dbReference>
<feature type="transmembrane region" description="Helical" evidence="8">
    <location>
        <begin position="281"/>
        <end position="303"/>
    </location>
</feature>
<evidence type="ECO:0000256" key="5">
    <source>
        <dbReference type="ARBA" id="ARBA00022777"/>
    </source>
</evidence>
<dbReference type="PROSITE" id="PS50885">
    <property type="entry name" value="HAMP"/>
    <property type="match status" value="1"/>
</dbReference>
<keyword evidence="2" id="KW-1003">Cell membrane</keyword>
<keyword evidence="4 10" id="KW-0808">Transferase</keyword>
<keyword evidence="6 8" id="KW-0472">Membrane</keyword>
<evidence type="ECO:0000256" key="8">
    <source>
        <dbReference type="SAM" id="Phobius"/>
    </source>
</evidence>
<evidence type="ECO:0000256" key="6">
    <source>
        <dbReference type="ARBA" id="ARBA00023136"/>
    </source>
</evidence>
<dbReference type="Pfam" id="PF06580">
    <property type="entry name" value="His_kinase"/>
    <property type="match status" value="1"/>
</dbReference>
<dbReference type="InterPro" id="IPR010559">
    <property type="entry name" value="Sig_transdc_His_kin_internal"/>
</dbReference>
<evidence type="ECO:0000313" key="10">
    <source>
        <dbReference type="EMBL" id="MFD0960218.1"/>
    </source>
</evidence>
<name>A0ABW3HRS4_9BACL</name>
<feature type="coiled-coil region" evidence="7">
    <location>
        <begin position="341"/>
        <end position="368"/>
    </location>
</feature>
<dbReference type="InterPro" id="IPR050640">
    <property type="entry name" value="Bact_2-comp_sensor_kinase"/>
</dbReference>
<dbReference type="InterPro" id="IPR003594">
    <property type="entry name" value="HATPase_dom"/>
</dbReference>
<dbReference type="EMBL" id="JBHTJZ010000014">
    <property type="protein sequence ID" value="MFD0960218.1"/>
    <property type="molecule type" value="Genomic_DNA"/>
</dbReference>
<gene>
    <name evidence="10" type="ORF">ACFQ2I_12530</name>
</gene>
<dbReference type="EC" id="2.7.13.3" evidence="10"/>
<dbReference type="PANTHER" id="PTHR34220:SF7">
    <property type="entry name" value="SENSOR HISTIDINE KINASE YPDA"/>
    <property type="match status" value="1"/>
</dbReference>
<dbReference type="Gene3D" id="3.30.565.10">
    <property type="entry name" value="Histidine kinase-like ATPase, C-terminal domain"/>
    <property type="match status" value="1"/>
</dbReference>
<evidence type="ECO:0000256" key="4">
    <source>
        <dbReference type="ARBA" id="ARBA00022679"/>
    </source>
</evidence>
<sequence length="582" mass="66103">MNGPIRTRWFSSISMKLFIITFFSVICLFLVIGLFGYQRLFTPIRENNDSALQASVDQMEKSLKAFMDNIQTQFIFLSNAGIYNHLNQDDYNVLLQNMHALHNDSIDGFYFIDNGEVTISEPYSYQYFVTPETLSLIIEKTGESGFWWSEPYRTGDRRVITVARQINKHQYIVLDLNLDSLTDPLIAQEENKHVYLFSNSGLYITSNASLTNYEEIQRHNDMVSSLAELIQSGRRGMEIVEAEGGEYKVLQSKGNRWGWIVFSIIKENEAYPLLSSLKQQLFIVFLIAVALAVVVSGWVAMYIQKPFSAIIRQLKAGARGDLASRVIIRRSDEFALIASGFNRMMNNIQTLFNDLQKSEERKRHHELKVLHSQVNSHFLNNTLSAIYYLDRSGRGQEMGEMIGSLMGLMQYSMDKVSEIVTVEEELKQLDNYVRLMQLRYGDAFDFEMVVPDELTSAPIPKLTLITLVENSIFYGLNQPEPNFIIVTGAMENEGRITLEVSDRGPGISEDKLARLLAREETETAYKGLNNLGIRSVQDRIQLHFGMACGLSFRNEEDGGLIVTVRLPLSLPSSAKEAAVGLK</sequence>
<dbReference type="Pfam" id="PF02518">
    <property type="entry name" value="HATPase_c"/>
    <property type="match status" value="1"/>
</dbReference>
<keyword evidence="11" id="KW-1185">Reference proteome</keyword>
<dbReference type="PANTHER" id="PTHR34220">
    <property type="entry name" value="SENSOR HISTIDINE KINASE YPDA"/>
    <property type="match status" value="1"/>
</dbReference>
<accession>A0ABW3HRS4</accession>
<dbReference type="Gene3D" id="6.10.340.10">
    <property type="match status" value="1"/>
</dbReference>
<dbReference type="GO" id="GO:0004673">
    <property type="term" value="F:protein histidine kinase activity"/>
    <property type="evidence" value="ECO:0007669"/>
    <property type="project" value="UniProtKB-EC"/>
</dbReference>